<dbReference type="eggNOG" id="COG0457">
    <property type="taxonomic scope" value="Bacteria"/>
</dbReference>
<dbReference type="Proteomes" id="UP000003835">
    <property type="component" value="Unassembled WGS sequence"/>
</dbReference>
<dbReference type="AlphaFoldDB" id="B4VNN6"/>
<dbReference type="SUPFAM" id="SSF48452">
    <property type="entry name" value="TPR-like"/>
    <property type="match status" value="3"/>
</dbReference>
<dbReference type="OrthoDB" id="446317at2"/>
<dbReference type="InterPro" id="IPR019734">
    <property type="entry name" value="TPR_rpt"/>
</dbReference>
<dbReference type="Pfam" id="PF12770">
    <property type="entry name" value="CHAT"/>
    <property type="match status" value="1"/>
</dbReference>
<evidence type="ECO:0000313" key="2">
    <source>
        <dbReference type="EMBL" id="EDX76373.1"/>
    </source>
</evidence>
<feature type="domain" description="CHAT" evidence="1">
    <location>
        <begin position="596"/>
        <end position="865"/>
    </location>
</feature>
<accession>B4VNN6</accession>
<organism evidence="2 3">
    <name type="scientific">Coleofasciculus chthonoplastes PCC 7420</name>
    <dbReference type="NCBI Taxonomy" id="118168"/>
    <lineage>
        <taxon>Bacteria</taxon>
        <taxon>Bacillati</taxon>
        <taxon>Cyanobacteriota</taxon>
        <taxon>Cyanophyceae</taxon>
        <taxon>Coleofasciculales</taxon>
        <taxon>Coleofasciculaceae</taxon>
        <taxon>Coleofasciculus</taxon>
    </lineage>
</organism>
<name>B4VNN6_9CYAN</name>
<evidence type="ECO:0000313" key="3">
    <source>
        <dbReference type="Proteomes" id="UP000003835"/>
    </source>
</evidence>
<keyword evidence="3" id="KW-1185">Reference proteome</keyword>
<dbReference type="STRING" id="118168.MC7420_4629"/>
<dbReference type="InterPro" id="IPR011990">
    <property type="entry name" value="TPR-like_helical_dom_sf"/>
</dbReference>
<evidence type="ECO:0000259" key="1">
    <source>
        <dbReference type="Pfam" id="PF12770"/>
    </source>
</evidence>
<dbReference type="Gene3D" id="1.25.40.10">
    <property type="entry name" value="Tetratricopeptide repeat domain"/>
    <property type="match status" value="3"/>
</dbReference>
<gene>
    <name evidence="2" type="ORF">MC7420_4629</name>
</gene>
<proteinExistence type="predicted"/>
<dbReference type="InterPro" id="IPR024983">
    <property type="entry name" value="CHAT_dom"/>
</dbReference>
<sequence length="867" mass="96582">MKRLRRSSKKQLFFWGLVLVTCFVVVTVRPVAAQYSSNRFLTSPPTPLLQGEGRQIDTSNLVSQGKINEESGHLADTIKTWQEAVKDYEKAGDRMNQALALHYLSLAYQDGGQWQQAEAAIKQSLDLLQPQANPAILAPILNTKGSLQLAMGQPQAALDTWKQAETVYAQADDQMGVLGSKINQAQAWQSLGMVQRSRQLLESVQPQLTTQPDSIMKATGLRSLGRVWEAIGDLPAAQTILQESLAVAQRLNSAPDISAALLSLGNISRNFAEMPAALAYYQQAAEIATTPLSQVQAKLNQLKLLIHLEQFTDAQELVPQIQRNLSQLSPSRETIYAQVNYAERLIELVETADLHPQEINYKTIAQQLADTLKAAKRLNDKRAESLSLGILGKVYDKTQQWSQAQDLTEQALFLSQSINAADLSYQWDWQLAQILTKVGDKKSAIAANKQAFDTVQSLRGDLVAMNADVRFSFQEEIEPIYRHLVSLLLDSPSPEHLQQARTVIESLQLAELENFFRTACLETQAEQIDTVIEKGDTKAAVIYPIILPNRLAVILSLPGHPLQTYHTNVSSPDIEATISRLRQTMNPALSNKERLKLSQTVYDWLIRPIDNQLASNQIKTLVFVLDGVLRNIPMTALYDGNQYLIEKYSVALTPGLQLLEPRSLKQVPLFSLTAGLTEARQGFLPLPAVKQEVKEISDDLPSEILLNETFTHAKIEKELKNHSVNILHLATHGQFSSQPKDTFILTWDKRLNANTLSQLLKTREQSNSEPIELLVLSACQTATGDKRAALGLAGLAVRSGARSTIATLWSVNDQSTADTMIKFYRHLRQGDGNRAEALRQAQLSLLKQEAYQHPYYWAPFVLVGNWL</sequence>
<dbReference type="EMBL" id="DS989846">
    <property type="protein sequence ID" value="EDX76373.1"/>
    <property type="molecule type" value="Genomic_DNA"/>
</dbReference>
<dbReference type="SMART" id="SM00028">
    <property type="entry name" value="TPR"/>
    <property type="match status" value="5"/>
</dbReference>
<dbReference type="RefSeq" id="WP_006100106.1">
    <property type="nucleotide sequence ID" value="NZ_DS989846.1"/>
</dbReference>
<dbReference type="PANTHER" id="PTHR10098">
    <property type="entry name" value="RAPSYN-RELATED"/>
    <property type="match status" value="1"/>
</dbReference>
<dbReference type="Pfam" id="PF13176">
    <property type="entry name" value="TPR_7"/>
    <property type="match status" value="1"/>
</dbReference>
<protein>
    <submittedName>
        <fullName evidence="2">Tetratricopeptide repeat domain protein</fullName>
    </submittedName>
</protein>
<reference evidence="2 3" key="1">
    <citation type="submission" date="2008-07" db="EMBL/GenBank/DDBJ databases">
        <authorList>
            <person name="Tandeau de Marsac N."/>
            <person name="Ferriera S."/>
            <person name="Johnson J."/>
            <person name="Kravitz S."/>
            <person name="Beeson K."/>
            <person name="Sutton G."/>
            <person name="Rogers Y.-H."/>
            <person name="Friedman R."/>
            <person name="Frazier M."/>
            <person name="Venter J.C."/>
        </authorList>
    </citation>
    <scope>NUCLEOTIDE SEQUENCE [LARGE SCALE GENOMIC DNA]</scope>
    <source>
        <strain evidence="2 3">PCC 7420</strain>
    </source>
</reference>
<dbReference type="HOGENOM" id="CLU_002404_0_0_3"/>
<dbReference type="eggNOG" id="COG4995">
    <property type="taxonomic scope" value="Bacteria"/>
</dbReference>